<dbReference type="AlphaFoldDB" id="A0A8J7FA83"/>
<dbReference type="PANTHER" id="PTHR48079">
    <property type="entry name" value="PROTEIN YEEZ"/>
    <property type="match status" value="1"/>
</dbReference>
<evidence type="ECO:0000259" key="1">
    <source>
        <dbReference type="Pfam" id="PF01370"/>
    </source>
</evidence>
<evidence type="ECO:0000313" key="2">
    <source>
        <dbReference type="EMBL" id="MBE9214779.1"/>
    </source>
</evidence>
<evidence type="ECO:0000313" key="3">
    <source>
        <dbReference type="Proteomes" id="UP000620559"/>
    </source>
</evidence>
<protein>
    <submittedName>
        <fullName evidence="2">NAD-dependent epimerase/dehydratase family protein</fullName>
    </submittedName>
</protein>
<name>A0A8J7FA83_9CYAN</name>
<dbReference type="Gene3D" id="3.40.50.720">
    <property type="entry name" value="NAD(P)-binding Rossmann-like Domain"/>
    <property type="match status" value="1"/>
</dbReference>
<comment type="caution">
    <text evidence="2">The sequence shown here is derived from an EMBL/GenBank/DDBJ whole genome shotgun (WGS) entry which is preliminary data.</text>
</comment>
<dbReference type="PANTHER" id="PTHR48079:SF6">
    <property type="entry name" value="NAD(P)-BINDING DOMAIN-CONTAINING PROTEIN-RELATED"/>
    <property type="match status" value="1"/>
</dbReference>
<reference evidence="2" key="1">
    <citation type="submission" date="2020-10" db="EMBL/GenBank/DDBJ databases">
        <authorList>
            <person name="Castelo-Branco R."/>
            <person name="Eusebio N."/>
            <person name="Adriana R."/>
            <person name="Vieira A."/>
            <person name="Brugerolle De Fraissinette N."/>
            <person name="Rezende De Castro R."/>
            <person name="Schneider M.P."/>
            <person name="Vasconcelos V."/>
            <person name="Leao P.N."/>
        </authorList>
    </citation>
    <scope>NUCLEOTIDE SEQUENCE</scope>
    <source>
        <strain evidence="2">LEGE 06105</strain>
    </source>
</reference>
<dbReference type="RefSeq" id="WP_193922737.1">
    <property type="nucleotide sequence ID" value="NZ_JADEWL010000071.1"/>
</dbReference>
<sequence>MNQSQQNKKNCTVILGASGGFGTDISVELLARGETLRLVTRSPQKLPNVLQNNTLVEIKQDTDVLDIDSLSKTFYGADTVMFGLNRPYPEWEPFMPRALEATIKAALMQETPPRIVFPGNVYALGTPGETPFDENAVNASSTKKGQIRAKLENMLRQASEKHGLKVLIVRASDFFGPNVRNGFVDRIFGNIVEGKPADIFGAGKTPHQFTYVPDLAKAIAELLQNQEFGVFEIVNAPSIAEISIKDLVDMAAHKTGQPHLSVRSMPWNMVSLIGIFSPMLREVAEMKYLYEMPIRLDTSKFETLVPGFKPTSLEEAISETLRSYGATVVTNQSL</sequence>
<proteinExistence type="predicted"/>
<dbReference type="Pfam" id="PF01370">
    <property type="entry name" value="Epimerase"/>
    <property type="match status" value="1"/>
</dbReference>
<feature type="domain" description="NAD-dependent epimerase/dehydratase" evidence="1">
    <location>
        <begin position="13"/>
        <end position="234"/>
    </location>
</feature>
<organism evidence="2 3">
    <name type="scientific">Plectonema cf. radiosum LEGE 06105</name>
    <dbReference type="NCBI Taxonomy" id="945769"/>
    <lineage>
        <taxon>Bacteria</taxon>
        <taxon>Bacillati</taxon>
        <taxon>Cyanobacteriota</taxon>
        <taxon>Cyanophyceae</taxon>
        <taxon>Oscillatoriophycideae</taxon>
        <taxon>Oscillatoriales</taxon>
        <taxon>Microcoleaceae</taxon>
        <taxon>Plectonema</taxon>
    </lineage>
</organism>
<dbReference type="InterPro" id="IPR036291">
    <property type="entry name" value="NAD(P)-bd_dom_sf"/>
</dbReference>
<gene>
    <name evidence="2" type="ORF">IQ247_19245</name>
</gene>
<dbReference type="GO" id="GO:0005737">
    <property type="term" value="C:cytoplasm"/>
    <property type="evidence" value="ECO:0007669"/>
    <property type="project" value="TreeGrafter"/>
</dbReference>
<dbReference type="InterPro" id="IPR001509">
    <property type="entry name" value="Epimerase_deHydtase"/>
</dbReference>
<dbReference type="InterPro" id="IPR051783">
    <property type="entry name" value="NAD(P)-dependent_oxidoreduct"/>
</dbReference>
<dbReference type="GO" id="GO:0004029">
    <property type="term" value="F:aldehyde dehydrogenase (NAD+) activity"/>
    <property type="evidence" value="ECO:0007669"/>
    <property type="project" value="TreeGrafter"/>
</dbReference>
<dbReference type="SUPFAM" id="SSF51735">
    <property type="entry name" value="NAD(P)-binding Rossmann-fold domains"/>
    <property type="match status" value="1"/>
</dbReference>
<accession>A0A8J7FA83</accession>
<dbReference type="EMBL" id="JADEWL010000071">
    <property type="protein sequence ID" value="MBE9214779.1"/>
    <property type="molecule type" value="Genomic_DNA"/>
</dbReference>
<keyword evidence="3" id="KW-1185">Reference proteome</keyword>
<dbReference type="Proteomes" id="UP000620559">
    <property type="component" value="Unassembled WGS sequence"/>
</dbReference>